<dbReference type="Proteomes" id="UP001595645">
    <property type="component" value="Unassembled WGS sequence"/>
</dbReference>
<gene>
    <name evidence="2" type="ORF">ACFOSH_19065</name>
</gene>
<protein>
    <submittedName>
        <fullName evidence="2">Pyridoxamine 5'-phosphate oxidase family protein</fullName>
    </submittedName>
</protein>
<evidence type="ECO:0000259" key="1">
    <source>
        <dbReference type="Pfam" id="PF01243"/>
    </source>
</evidence>
<name>A0ABV7NXI4_9PSEU</name>
<dbReference type="Gene3D" id="2.30.110.10">
    <property type="entry name" value="Electron Transport, Fmn-binding Protein, Chain A"/>
    <property type="match status" value="1"/>
</dbReference>
<dbReference type="Pfam" id="PF01243">
    <property type="entry name" value="PNPOx_N"/>
    <property type="match status" value="1"/>
</dbReference>
<organism evidence="2 3">
    <name type="scientific">Amycolatopsis speibonae</name>
    <dbReference type="NCBI Taxonomy" id="1450224"/>
    <lineage>
        <taxon>Bacteria</taxon>
        <taxon>Bacillati</taxon>
        <taxon>Actinomycetota</taxon>
        <taxon>Actinomycetes</taxon>
        <taxon>Pseudonocardiales</taxon>
        <taxon>Pseudonocardiaceae</taxon>
        <taxon>Amycolatopsis</taxon>
    </lineage>
</organism>
<keyword evidence="3" id="KW-1185">Reference proteome</keyword>
<evidence type="ECO:0000313" key="3">
    <source>
        <dbReference type="Proteomes" id="UP001595645"/>
    </source>
</evidence>
<evidence type="ECO:0000313" key="2">
    <source>
        <dbReference type="EMBL" id="MFC3451538.1"/>
    </source>
</evidence>
<dbReference type="InterPro" id="IPR012349">
    <property type="entry name" value="Split_barrel_FMN-bd"/>
</dbReference>
<dbReference type="EMBL" id="JBHRWK010000025">
    <property type="protein sequence ID" value="MFC3451538.1"/>
    <property type="molecule type" value="Genomic_DNA"/>
</dbReference>
<accession>A0ABV7NXI4</accession>
<dbReference type="SUPFAM" id="SSF50475">
    <property type="entry name" value="FMN-binding split barrel"/>
    <property type="match status" value="1"/>
</dbReference>
<dbReference type="RefSeq" id="WP_378240303.1">
    <property type="nucleotide sequence ID" value="NZ_JBHRWK010000025.1"/>
</dbReference>
<proteinExistence type="predicted"/>
<sequence length="160" mass="17772">MDRPTFAVPGFLDEPRLPASVATTTGRGNPALAMMWFVAEESRLWFHTPASGDRPSPFLAAARDEREVAVMVATFDPPGDVRQVRMTGPARLETKDLARIRRIYERYIAAWSPEWADHAASPDARLWSMSPVRGMAVAYPGLEDHPVFRWSTAADGPFSS</sequence>
<reference evidence="3" key="1">
    <citation type="journal article" date="2019" name="Int. J. Syst. Evol. Microbiol.">
        <title>The Global Catalogue of Microorganisms (GCM) 10K type strain sequencing project: providing services to taxonomists for standard genome sequencing and annotation.</title>
        <authorList>
            <consortium name="The Broad Institute Genomics Platform"/>
            <consortium name="The Broad Institute Genome Sequencing Center for Infectious Disease"/>
            <person name="Wu L."/>
            <person name="Ma J."/>
        </authorList>
    </citation>
    <scope>NUCLEOTIDE SEQUENCE [LARGE SCALE GENOMIC DNA]</scope>
    <source>
        <strain evidence="3">CGMCC 4.7676</strain>
    </source>
</reference>
<dbReference type="InterPro" id="IPR011576">
    <property type="entry name" value="Pyridox_Oxase_N"/>
</dbReference>
<feature type="domain" description="Pyridoxamine 5'-phosphate oxidase N-terminal" evidence="1">
    <location>
        <begin position="19"/>
        <end position="133"/>
    </location>
</feature>
<comment type="caution">
    <text evidence="2">The sequence shown here is derived from an EMBL/GenBank/DDBJ whole genome shotgun (WGS) entry which is preliminary data.</text>
</comment>